<protein>
    <submittedName>
        <fullName evidence="8">Cytochrome P450 monooxygenase</fullName>
    </submittedName>
</protein>
<evidence type="ECO:0000313" key="8">
    <source>
        <dbReference type="EMBL" id="POS69852.1"/>
    </source>
</evidence>
<dbReference type="GO" id="GO:0005506">
    <property type="term" value="F:iron ion binding"/>
    <property type="evidence" value="ECO:0007669"/>
    <property type="project" value="InterPro"/>
</dbReference>
<dbReference type="PANTHER" id="PTHR46206">
    <property type="entry name" value="CYTOCHROME P450"/>
    <property type="match status" value="1"/>
</dbReference>
<dbReference type="Gene3D" id="1.10.630.10">
    <property type="entry name" value="Cytochrome P450"/>
    <property type="match status" value="1"/>
</dbReference>
<dbReference type="OrthoDB" id="1844152at2759"/>
<keyword evidence="6" id="KW-0408">Iron</keyword>
<comment type="similarity">
    <text evidence="2">Belongs to the cytochrome P450 family.</text>
</comment>
<reference evidence="8" key="1">
    <citation type="submission" date="2017-09" db="EMBL/GenBank/DDBJ databases">
        <title>Polyketide synthases of a Diaporthe helianthi virulent isolate.</title>
        <authorList>
            <person name="Baroncelli R."/>
        </authorList>
    </citation>
    <scope>NUCLEOTIDE SEQUENCE [LARGE SCALE GENOMIC DNA]</scope>
    <source>
        <strain evidence="8">7/96</strain>
    </source>
</reference>
<dbReference type="STRING" id="158607.A0A2P5HHY8"/>
<dbReference type="InterPro" id="IPR036396">
    <property type="entry name" value="Cyt_P450_sf"/>
</dbReference>
<evidence type="ECO:0000256" key="2">
    <source>
        <dbReference type="ARBA" id="ARBA00010617"/>
    </source>
</evidence>
<dbReference type="GO" id="GO:0016705">
    <property type="term" value="F:oxidoreductase activity, acting on paired donors, with incorporation or reduction of molecular oxygen"/>
    <property type="evidence" value="ECO:0007669"/>
    <property type="project" value="InterPro"/>
</dbReference>
<comment type="cofactor">
    <cofactor evidence="1">
        <name>heme</name>
        <dbReference type="ChEBI" id="CHEBI:30413"/>
    </cofactor>
</comment>
<evidence type="ECO:0000256" key="4">
    <source>
        <dbReference type="ARBA" id="ARBA00022723"/>
    </source>
</evidence>
<dbReference type="InterPro" id="IPR001128">
    <property type="entry name" value="Cyt_P450"/>
</dbReference>
<sequence>MELMGDIPGFEPFSFAGDYRDLMHTVITKRLNRALSRLVGEQSNEVADFLRVNWTDSMEWHSIPLYPMLMGLVARASVLAFLGPELAKNERWIELNAQYTIVAIGAVQALRPWPRFLLPLVHHFHPRTRAVRAMLSECRQIMKPILLRRLQSKGGKAKPSAPETALDWFEEVAATLGQSYDPAVAQLTFAVAALHSTTDHLCQILIDLRDKPEVISAVKAELVDAVARYGWNQTTLSELKLMESIMKESQRLKPINRVINKRIVTEDLRLQNDVFLPKGSRVAVLGERMKNPDVYEDPERYDAYRFVKKAEEASEAARFSGYTSVTPDSIGAGKNWAATAVPL</sequence>
<organism evidence="8 9">
    <name type="scientific">Diaporthe helianthi</name>
    <dbReference type="NCBI Taxonomy" id="158607"/>
    <lineage>
        <taxon>Eukaryota</taxon>
        <taxon>Fungi</taxon>
        <taxon>Dikarya</taxon>
        <taxon>Ascomycota</taxon>
        <taxon>Pezizomycotina</taxon>
        <taxon>Sordariomycetes</taxon>
        <taxon>Sordariomycetidae</taxon>
        <taxon>Diaporthales</taxon>
        <taxon>Diaporthaceae</taxon>
        <taxon>Diaporthe</taxon>
    </lineage>
</organism>
<accession>A0A2P5HHY8</accession>
<evidence type="ECO:0000256" key="5">
    <source>
        <dbReference type="ARBA" id="ARBA00023002"/>
    </source>
</evidence>
<proteinExistence type="inferred from homology"/>
<dbReference type="CDD" id="cd11041">
    <property type="entry name" value="CYP503A1-like"/>
    <property type="match status" value="1"/>
</dbReference>
<gene>
    <name evidence="8" type="ORF">DHEL01_v211755</name>
</gene>
<dbReference type="GO" id="GO:0004497">
    <property type="term" value="F:monooxygenase activity"/>
    <property type="evidence" value="ECO:0007669"/>
    <property type="project" value="UniProtKB-KW"/>
</dbReference>
<dbReference type="SUPFAM" id="SSF48264">
    <property type="entry name" value="Cytochrome P450"/>
    <property type="match status" value="1"/>
</dbReference>
<dbReference type="PANTHER" id="PTHR46206:SF2">
    <property type="entry name" value="CYTOCHROME P450 MONOOXYGENASE AUSG-RELATED"/>
    <property type="match status" value="1"/>
</dbReference>
<keyword evidence="5" id="KW-0560">Oxidoreductase</keyword>
<keyword evidence="7 8" id="KW-0503">Monooxygenase</keyword>
<evidence type="ECO:0000313" key="9">
    <source>
        <dbReference type="Proteomes" id="UP000094444"/>
    </source>
</evidence>
<keyword evidence="4" id="KW-0479">Metal-binding</keyword>
<dbReference type="GO" id="GO:0020037">
    <property type="term" value="F:heme binding"/>
    <property type="evidence" value="ECO:0007669"/>
    <property type="project" value="InterPro"/>
</dbReference>
<keyword evidence="3" id="KW-0349">Heme</keyword>
<dbReference type="InParanoid" id="A0A2P5HHY8"/>
<keyword evidence="9" id="KW-1185">Reference proteome</keyword>
<evidence type="ECO:0000256" key="7">
    <source>
        <dbReference type="ARBA" id="ARBA00023033"/>
    </source>
</evidence>
<evidence type="ECO:0000256" key="6">
    <source>
        <dbReference type="ARBA" id="ARBA00023004"/>
    </source>
</evidence>
<evidence type="ECO:0000256" key="1">
    <source>
        <dbReference type="ARBA" id="ARBA00001971"/>
    </source>
</evidence>
<comment type="caution">
    <text evidence="8">The sequence shown here is derived from an EMBL/GenBank/DDBJ whole genome shotgun (WGS) entry which is preliminary data.</text>
</comment>
<name>A0A2P5HHY8_DIAHE</name>
<dbReference type="AlphaFoldDB" id="A0A2P5HHY8"/>
<dbReference type="Proteomes" id="UP000094444">
    <property type="component" value="Unassembled WGS sequence"/>
</dbReference>
<dbReference type="Pfam" id="PF00067">
    <property type="entry name" value="p450"/>
    <property type="match status" value="1"/>
</dbReference>
<dbReference type="EMBL" id="MAVT02001955">
    <property type="protein sequence ID" value="POS69852.1"/>
    <property type="molecule type" value="Genomic_DNA"/>
</dbReference>
<evidence type="ECO:0000256" key="3">
    <source>
        <dbReference type="ARBA" id="ARBA00022617"/>
    </source>
</evidence>